<evidence type="ECO:0000256" key="5">
    <source>
        <dbReference type="ARBA" id="ARBA00019422"/>
    </source>
</evidence>
<dbReference type="GO" id="GO:0030915">
    <property type="term" value="C:Smc5-Smc6 complex"/>
    <property type="evidence" value="ECO:0007669"/>
    <property type="project" value="UniProtKB-UniRule"/>
</dbReference>
<comment type="catalytic activity">
    <reaction evidence="1 16">
        <text>S-ubiquitinyl-[E2 ubiquitin-conjugating enzyme]-L-cysteine + [acceptor protein]-L-lysine = [E2 ubiquitin-conjugating enzyme]-L-cysteine + N(6)-ubiquitinyl-[acceptor protein]-L-lysine.</text>
        <dbReference type="EC" id="2.3.2.27"/>
    </reaction>
</comment>
<dbReference type="Gene3D" id="3.90.1150.220">
    <property type="match status" value="1"/>
</dbReference>
<dbReference type="Pfam" id="PF07574">
    <property type="entry name" value="SMC_Nse1"/>
    <property type="match status" value="1"/>
</dbReference>
<feature type="domain" description="RING-type" evidence="18">
    <location>
        <begin position="188"/>
        <end position="229"/>
    </location>
</feature>
<protein>
    <recommendedName>
        <fullName evidence="5 16">Non-structural maintenance of chromosomes element 1 homolog</fullName>
        <ecNumber evidence="4 16">2.3.2.27</ecNumber>
    </recommendedName>
</protein>
<keyword evidence="13 16" id="KW-0234">DNA repair</keyword>
<dbReference type="OrthoDB" id="185455at2759"/>
<dbReference type="InterPro" id="IPR011513">
    <property type="entry name" value="Nse1"/>
</dbReference>
<dbReference type="Gene3D" id="3.30.40.10">
    <property type="entry name" value="Zinc/RING finger domain, C3HC4 (zinc finger)"/>
    <property type="match status" value="1"/>
</dbReference>
<dbReference type="GO" id="GO:0000724">
    <property type="term" value="P:double-strand break repair via homologous recombination"/>
    <property type="evidence" value="ECO:0007669"/>
    <property type="project" value="TreeGrafter"/>
</dbReference>
<proteinExistence type="inferred from homology"/>
<sequence length="335" mass="38062">MVSSSDVRRLFLQAVISRRVLSYKLANVIWRKCIDAVKVPREDDRTAWDSFTGKVNESLNPLDLEFRHLHDELTGREMYALVNRKGDEVAQFATDYTPAEIAYFKAIVEQIMLAPHESFSVSSLAALREVNFLKTNMSKTQAEVVLGSFVANGWLLKSQRGRYSLSTRSLLELLPYLKSTYPDEVIECTICLEILTRGVSCHTRNCKVRLHEHCFNNYKRIHSTCPSCNESWTNSSKKLVPVGEGAVKDGQDFNRRVRKKQTDEGSEGEEEEDDDDELEESQEPSQAKGKKGKAKAKTNGRSRKSEEEAENSGADDGMDVDEDEVPKRSQRKSRR</sequence>
<dbReference type="PANTHER" id="PTHR20973:SF0">
    <property type="entry name" value="NON-STRUCTURAL MAINTENANCE OF CHROMOSOMES ELEMENT 1 HOMOLOG"/>
    <property type="match status" value="1"/>
</dbReference>
<dbReference type="Gene3D" id="1.10.10.10">
    <property type="entry name" value="Winged helix-like DNA-binding domain superfamily/Winged helix DNA-binding domain"/>
    <property type="match status" value="1"/>
</dbReference>
<evidence type="ECO:0000256" key="11">
    <source>
        <dbReference type="ARBA" id="ARBA00022833"/>
    </source>
</evidence>
<dbReference type="STRING" id="1314782.A0A165T8W7"/>
<evidence type="ECO:0000256" key="6">
    <source>
        <dbReference type="ARBA" id="ARBA00022679"/>
    </source>
</evidence>
<keyword evidence="10 16" id="KW-0833">Ubl conjugation pathway</keyword>
<evidence type="ECO:0000256" key="3">
    <source>
        <dbReference type="ARBA" id="ARBA00010258"/>
    </source>
</evidence>
<dbReference type="FunCoup" id="A0A165T8W7">
    <property type="interactions" value="120"/>
</dbReference>
<accession>A0A165T8W7</accession>
<evidence type="ECO:0000256" key="7">
    <source>
        <dbReference type="ARBA" id="ARBA00022723"/>
    </source>
</evidence>
<name>A0A165T8W7_9AGAM</name>
<feature type="compositionally biased region" description="Basic and acidic residues" evidence="17">
    <location>
        <begin position="246"/>
        <end position="263"/>
    </location>
</feature>
<dbReference type="Proteomes" id="UP000076761">
    <property type="component" value="Unassembled WGS sequence"/>
</dbReference>
<evidence type="ECO:0000256" key="17">
    <source>
        <dbReference type="SAM" id="MobiDB-lite"/>
    </source>
</evidence>
<dbReference type="SUPFAM" id="SSF57850">
    <property type="entry name" value="RING/U-box"/>
    <property type="match status" value="1"/>
</dbReference>
<evidence type="ECO:0000256" key="9">
    <source>
        <dbReference type="ARBA" id="ARBA00022771"/>
    </source>
</evidence>
<evidence type="ECO:0000256" key="8">
    <source>
        <dbReference type="ARBA" id="ARBA00022763"/>
    </source>
</evidence>
<dbReference type="GO" id="GO:0005634">
    <property type="term" value="C:nucleus"/>
    <property type="evidence" value="ECO:0007669"/>
    <property type="project" value="UniProtKB-SubCell"/>
</dbReference>
<keyword evidence="14 16" id="KW-0539">Nucleus</keyword>
<keyword evidence="8 16" id="KW-0227">DNA damage</keyword>
<dbReference type="GO" id="GO:0008270">
    <property type="term" value="F:zinc ion binding"/>
    <property type="evidence" value="ECO:0007669"/>
    <property type="project" value="UniProtKB-KW"/>
</dbReference>
<organism evidence="19 20">
    <name type="scientific">Neolentinus lepideus HHB14362 ss-1</name>
    <dbReference type="NCBI Taxonomy" id="1314782"/>
    <lineage>
        <taxon>Eukaryota</taxon>
        <taxon>Fungi</taxon>
        <taxon>Dikarya</taxon>
        <taxon>Basidiomycota</taxon>
        <taxon>Agaricomycotina</taxon>
        <taxon>Agaricomycetes</taxon>
        <taxon>Gloeophyllales</taxon>
        <taxon>Gloeophyllaceae</taxon>
        <taxon>Neolentinus</taxon>
    </lineage>
</organism>
<dbReference type="InterPro" id="IPR014857">
    <property type="entry name" value="Nse1_RING_C4HC3-type"/>
</dbReference>
<evidence type="ECO:0000256" key="10">
    <source>
        <dbReference type="ARBA" id="ARBA00022786"/>
    </source>
</evidence>
<keyword evidence="6 16" id="KW-0808">Transferase</keyword>
<dbReference type="InterPro" id="IPR013083">
    <property type="entry name" value="Znf_RING/FYVE/PHD"/>
</dbReference>
<comment type="subcellular location">
    <subcellularLocation>
        <location evidence="2 16">Nucleus</location>
    </subcellularLocation>
</comment>
<dbReference type="CDD" id="cd16493">
    <property type="entry name" value="RING-CH-C4HC3_NSE1"/>
    <property type="match status" value="1"/>
</dbReference>
<comment type="subunit">
    <text evidence="16">Component of the Smc5-Smc6 complex.</text>
</comment>
<keyword evidence="9 15" id="KW-0863">Zinc-finger</keyword>
<keyword evidence="12 16" id="KW-0233">DNA recombination</keyword>
<evidence type="ECO:0000256" key="13">
    <source>
        <dbReference type="ARBA" id="ARBA00023204"/>
    </source>
</evidence>
<dbReference type="InterPro" id="IPR036388">
    <property type="entry name" value="WH-like_DNA-bd_sf"/>
</dbReference>
<dbReference type="PROSITE" id="PS50089">
    <property type="entry name" value="ZF_RING_2"/>
    <property type="match status" value="1"/>
</dbReference>
<dbReference type="EMBL" id="KV425567">
    <property type="protein sequence ID" value="KZT26317.1"/>
    <property type="molecule type" value="Genomic_DNA"/>
</dbReference>
<evidence type="ECO:0000259" key="18">
    <source>
        <dbReference type="PROSITE" id="PS50089"/>
    </source>
</evidence>
<evidence type="ECO:0000313" key="20">
    <source>
        <dbReference type="Proteomes" id="UP000076761"/>
    </source>
</evidence>
<evidence type="ECO:0000256" key="1">
    <source>
        <dbReference type="ARBA" id="ARBA00000900"/>
    </source>
</evidence>
<dbReference type="FunFam" id="1.10.10.10:FF:000270">
    <property type="entry name" value="Non-structural maintenance of chromosomes element 1 homolog"/>
    <property type="match status" value="1"/>
</dbReference>
<feature type="compositionally biased region" description="Acidic residues" evidence="17">
    <location>
        <begin position="264"/>
        <end position="282"/>
    </location>
</feature>
<keyword evidence="11 16" id="KW-0862">Zinc</keyword>
<comment type="similarity">
    <text evidence="3 16">Belongs to the NSE1 family.</text>
</comment>
<evidence type="ECO:0000256" key="14">
    <source>
        <dbReference type="ARBA" id="ARBA00023242"/>
    </source>
</evidence>
<dbReference type="InterPro" id="IPR001841">
    <property type="entry name" value="Znf_RING"/>
</dbReference>
<evidence type="ECO:0000313" key="19">
    <source>
        <dbReference type="EMBL" id="KZT26317.1"/>
    </source>
</evidence>
<evidence type="ECO:0000256" key="12">
    <source>
        <dbReference type="ARBA" id="ARBA00023172"/>
    </source>
</evidence>
<feature type="region of interest" description="Disordered" evidence="17">
    <location>
        <begin position="241"/>
        <end position="335"/>
    </location>
</feature>
<evidence type="ECO:0000256" key="16">
    <source>
        <dbReference type="RuleBase" id="RU368018"/>
    </source>
</evidence>
<dbReference type="PANTHER" id="PTHR20973">
    <property type="entry name" value="NON-SMC ELEMENT 1-RELATED"/>
    <property type="match status" value="1"/>
</dbReference>
<comment type="function">
    <text evidence="16">Acts in a DNA repair pathway for removal of UV-induced DNA damage that is distinct from classical nucleotide excision repair and in repair of ionizing radiation damage. Functions in homologous recombination repair of DNA double strand breaks and in recovery of stalled replication forks.</text>
</comment>
<evidence type="ECO:0000256" key="4">
    <source>
        <dbReference type="ARBA" id="ARBA00012483"/>
    </source>
</evidence>
<keyword evidence="7 16" id="KW-0479">Metal-binding</keyword>
<dbReference type="Pfam" id="PF08746">
    <property type="entry name" value="zf-RING-like"/>
    <property type="match status" value="1"/>
</dbReference>
<dbReference type="AlphaFoldDB" id="A0A165T8W7"/>
<feature type="compositionally biased region" description="Basic residues" evidence="17">
    <location>
        <begin position="288"/>
        <end position="302"/>
    </location>
</feature>
<evidence type="ECO:0000256" key="2">
    <source>
        <dbReference type="ARBA" id="ARBA00004123"/>
    </source>
</evidence>
<reference evidence="19 20" key="1">
    <citation type="journal article" date="2016" name="Mol. Biol. Evol.">
        <title>Comparative Genomics of Early-Diverging Mushroom-Forming Fungi Provides Insights into the Origins of Lignocellulose Decay Capabilities.</title>
        <authorList>
            <person name="Nagy L.G."/>
            <person name="Riley R."/>
            <person name="Tritt A."/>
            <person name="Adam C."/>
            <person name="Daum C."/>
            <person name="Floudas D."/>
            <person name="Sun H."/>
            <person name="Yadav J.S."/>
            <person name="Pangilinan J."/>
            <person name="Larsson K.H."/>
            <person name="Matsuura K."/>
            <person name="Barry K."/>
            <person name="Labutti K."/>
            <person name="Kuo R."/>
            <person name="Ohm R.A."/>
            <person name="Bhattacharya S.S."/>
            <person name="Shirouzu T."/>
            <person name="Yoshinaga Y."/>
            <person name="Martin F.M."/>
            <person name="Grigoriev I.V."/>
            <person name="Hibbett D.S."/>
        </authorList>
    </citation>
    <scope>NUCLEOTIDE SEQUENCE [LARGE SCALE GENOMIC DNA]</scope>
    <source>
        <strain evidence="19 20">HHB14362 ss-1</strain>
    </source>
</reference>
<gene>
    <name evidence="19" type="ORF">NEOLEDRAFT_1155819</name>
</gene>
<dbReference type="GO" id="GO:0061630">
    <property type="term" value="F:ubiquitin protein ligase activity"/>
    <property type="evidence" value="ECO:0007669"/>
    <property type="project" value="UniProtKB-EC"/>
</dbReference>
<evidence type="ECO:0000256" key="15">
    <source>
        <dbReference type="PROSITE-ProRule" id="PRU00175"/>
    </source>
</evidence>
<dbReference type="InParanoid" id="A0A165T8W7"/>
<dbReference type="EC" id="2.3.2.27" evidence="4 16"/>
<keyword evidence="20" id="KW-1185">Reference proteome</keyword>